<dbReference type="AlphaFoldDB" id="A0A6I2MRJ2"/>
<accession>A0A6I2MRJ2</accession>
<evidence type="ECO:0000313" key="6">
    <source>
        <dbReference type="Proteomes" id="UP000443153"/>
    </source>
</evidence>
<dbReference type="OrthoDB" id="618431at2"/>
<dbReference type="Gene3D" id="1.50.10.10">
    <property type="match status" value="1"/>
</dbReference>
<evidence type="ECO:0000256" key="1">
    <source>
        <dbReference type="ARBA" id="ARBA00001470"/>
    </source>
</evidence>
<comment type="catalytic activity">
    <reaction evidence="1 4">
        <text>D-cellobiose = beta-D-glucosyl-(1-&gt;4)-D-mannopyranose</text>
        <dbReference type="Rhea" id="RHEA:23384"/>
        <dbReference type="ChEBI" id="CHEBI:17057"/>
        <dbReference type="ChEBI" id="CHEBI:47931"/>
        <dbReference type="EC" id="5.1.3.11"/>
    </reaction>
</comment>
<dbReference type="PANTHER" id="PTHR15108">
    <property type="entry name" value="N-ACYLGLUCOSAMINE-2-EPIMERASE"/>
    <property type="match status" value="1"/>
</dbReference>
<keyword evidence="6" id="KW-1185">Reference proteome</keyword>
<dbReference type="InterPro" id="IPR012341">
    <property type="entry name" value="6hp_glycosidase-like_sf"/>
</dbReference>
<evidence type="ECO:0000313" key="5">
    <source>
        <dbReference type="EMBL" id="MRX66258.1"/>
    </source>
</evidence>
<proteinExistence type="inferred from homology"/>
<dbReference type="Pfam" id="PF07221">
    <property type="entry name" value="GlcNAc_2-epim"/>
    <property type="match status" value="1"/>
</dbReference>
<dbReference type="RefSeq" id="WP_154369889.1">
    <property type="nucleotide sequence ID" value="NZ_CANMYZ010000006.1"/>
</dbReference>
<gene>
    <name evidence="5" type="ORF">GJ691_19050</name>
</gene>
<evidence type="ECO:0000256" key="4">
    <source>
        <dbReference type="HAMAP-Rule" id="MF_00929"/>
    </source>
</evidence>
<dbReference type="EMBL" id="WKJH01000030">
    <property type="protein sequence ID" value="MRX66258.1"/>
    <property type="molecule type" value="Genomic_DNA"/>
</dbReference>
<dbReference type="HAMAP" id="MF_00929">
    <property type="entry name" value="Cellobiose_2_epim"/>
    <property type="match status" value="1"/>
</dbReference>
<comment type="similarity">
    <text evidence="2">Belongs to the N-acylglucosamine 2-epimerase family.</text>
</comment>
<protein>
    <recommendedName>
        <fullName evidence="4">Cellobiose 2-epimerase</fullName>
        <shortName evidence="4">CE</shortName>
        <ecNumber evidence="4">5.1.3.11</ecNumber>
    </recommendedName>
</protein>
<comment type="similarity">
    <text evidence="4">Belongs to the cellobiose 2-epimerase family.</text>
</comment>
<keyword evidence="3 4" id="KW-0413">Isomerase</keyword>
<dbReference type="GO" id="GO:0047736">
    <property type="term" value="F:cellobiose epimerase activity"/>
    <property type="evidence" value="ECO:0007669"/>
    <property type="project" value="UniProtKB-UniRule"/>
</dbReference>
<organism evidence="5 6">
    <name type="scientific">Maribacter luteus</name>
    <dbReference type="NCBI Taxonomy" id="2594478"/>
    <lineage>
        <taxon>Bacteria</taxon>
        <taxon>Pseudomonadati</taxon>
        <taxon>Bacteroidota</taxon>
        <taxon>Flavobacteriia</taxon>
        <taxon>Flavobacteriales</taxon>
        <taxon>Flavobacteriaceae</taxon>
        <taxon>Maribacter</taxon>
    </lineage>
</organism>
<evidence type="ECO:0000256" key="2">
    <source>
        <dbReference type="ARBA" id="ARBA00008558"/>
    </source>
</evidence>
<dbReference type="InterPro" id="IPR010819">
    <property type="entry name" value="AGE/CE"/>
</dbReference>
<comment type="caution">
    <text evidence="5">The sequence shown here is derived from an EMBL/GenBank/DDBJ whole genome shotgun (WGS) entry which is preliminary data.</text>
</comment>
<dbReference type="Proteomes" id="UP000443153">
    <property type="component" value="Unassembled WGS sequence"/>
</dbReference>
<dbReference type="InterPro" id="IPR028584">
    <property type="entry name" value="Cellobiose_2_epim"/>
</dbReference>
<sequence length="407" mass="47662">MTLNDPIEVSFQLQMELNRILDYWKNTTKDLDHGGFVGRIDHNNKIVEKAPKGVILNTRILWSFSRANNFFQDNRYDAECQIAFDYLYDYFRDKKSGGVFWEVDHTGKPSNKRKQVYAQAFCIYSLAEYHKYSANTKALNWAKEIYALLEEHSYDMELGGYIEAFDENWNSIEDLRLSEKEVNAPKTTNTHLHVLEAYTTLYEVTNEEKVKNSLERLYDLFLNRIFLKNNHLDLFFTNDWKSLSPEISYGHDIEAAWLLLVGARTINNKPLIEKTETLLIKVTNTFIAEALDKDFGVFNAQDTLTRELDADKHWWPQAEAMVGLVHAWHLSHDDAYFNTALKIWGFTKKHIIDHENGEWFFRVDSNGKSYTSEDKVGPWKCPYHNSRAMIEVITKINEKRLENPLNS</sequence>
<reference evidence="5 6" key="1">
    <citation type="submission" date="2019-11" db="EMBL/GenBank/DDBJ databases">
        <title>Maribacter lutea sp. nov., a marine bacterium isolated from intertidal sand.</title>
        <authorList>
            <person name="Liu A."/>
        </authorList>
    </citation>
    <scope>NUCLEOTIDE SEQUENCE [LARGE SCALE GENOMIC DNA]</scope>
    <source>
        <strain evidence="5 6">RZ05</strain>
    </source>
</reference>
<name>A0A6I2MRJ2_9FLAO</name>
<dbReference type="EC" id="5.1.3.11" evidence="4"/>
<dbReference type="SUPFAM" id="SSF48208">
    <property type="entry name" value="Six-hairpin glycosidases"/>
    <property type="match status" value="1"/>
</dbReference>
<evidence type="ECO:0000256" key="3">
    <source>
        <dbReference type="ARBA" id="ARBA00023235"/>
    </source>
</evidence>
<comment type="function">
    <text evidence="4">Catalyzes the reversible epimerization of cellobiose to 4-O-beta-D-glucopyranosyl-D-mannose (Glc-Man).</text>
</comment>
<dbReference type="GO" id="GO:0005975">
    <property type="term" value="P:carbohydrate metabolic process"/>
    <property type="evidence" value="ECO:0007669"/>
    <property type="project" value="InterPro"/>
</dbReference>
<dbReference type="InterPro" id="IPR008928">
    <property type="entry name" value="6-hairpin_glycosidase_sf"/>
</dbReference>